<keyword evidence="2" id="KW-0812">Transmembrane</keyword>
<dbReference type="Pfam" id="PF13424">
    <property type="entry name" value="TPR_12"/>
    <property type="match status" value="1"/>
</dbReference>
<sequence>MAHMWNEAKNVVVQGGTFVAQTVEHSPYISSAFSINVFPRIFRAQAEALEDTTASSAKKDFSRLGPIFPEPLVDVYGRDEYLEDLVLNKILAQFVSKSENKRHVAIKGGHGIGKTTVANKVIRDPRIVKYFGNARHWVSCREASFIDNCFKGQKLLEYISRSLGLELTASNNLLYDVRYFLETNNVPRIIIFDNFETMWGAIEAGEGVGSILKALAQHTQVLMVITTRFIYPPAVHLGVSWHSLDTLSPLSLDASRDLFMSICPQESIDKYLDELLLAVNCLPLAIVLMASTAHGSFTTYRILERWRKGLQCVAPDRKMIPGDPVKHLGPSIEMSLEGPLLKHHPDAVVLLRIIAGLPGGIKVANLQQIVPGIPRVDEVQEILQQTYLIYEEDGLTRDPEDRVLQMHSTIRKHMLENYHLDSEHERNIQNFYFRLIHEAGKDPGAKDFLACARRLSKEEINAKSILTGVLRDEANEYQDFVAAITVAMDYCNYLIWNTPSTDIAEKTVDLLKKRLPSGTSVLLSPMENLNAHRNRVAGQCSRNIGSEQLFAMEQYPLALLHLGKLQSRLSRYGESKKTFNQLLQHCNPVEHRSRTAEAEFELAQIYRIQGDHEKALELFYNVYSRSGDEARRRAAAQRGIAIVHFDANNIAEALEALNKSKRIFPESDQACQADYKLGVGRIHRNHDQTLSISLLSEARDYYTEHGPRREAAITLYQKSIAQYLKGEFDDAERGLNDAFDEFRPLRNDAQMGYCVYHLALLNMKRRRLRDALSLFRRAEKMFAHMDNKLMVGLSLKGQGDVLTSLFRIQEAANAYDKADTLLGSVRSTEATTALKNIQHTRYAMQWYITLGVAFAVLFTLALLYTTQTTSVDIYGYIHRF</sequence>
<keyword evidence="2" id="KW-1133">Transmembrane helix</keyword>
<dbReference type="Gene3D" id="1.25.40.10">
    <property type="entry name" value="Tetratricopeptide repeat domain"/>
    <property type="match status" value="2"/>
</dbReference>
<dbReference type="SUPFAM" id="SSF48452">
    <property type="entry name" value="TPR-like"/>
    <property type="match status" value="2"/>
</dbReference>
<feature type="repeat" description="TPR" evidence="1">
    <location>
        <begin position="596"/>
        <end position="629"/>
    </location>
</feature>
<dbReference type="PANTHER" id="PTHR47691:SF3">
    <property type="entry name" value="HTH-TYPE TRANSCRIPTIONAL REGULATOR RV0890C-RELATED"/>
    <property type="match status" value="1"/>
</dbReference>
<feature type="domain" description="NB-ARC" evidence="3">
    <location>
        <begin position="88"/>
        <end position="221"/>
    </location>
</feature>
<dbReference type="Pfam" id="PF00931">
    <property type="entry name" value="NB-ARC"/>
    <property type="match status" value="1"/>
</dbReference>
<dbReference type="SUPFAM" id="SSF52540">
    <property type="entry name" value="P-loop containing nucleoside triphosphate hydrolases"/>
    <property type="match status" value="1"/>
</dbReference>
<evidence type="ECO:0000256" key="1">
    <source>
        <dbReference type="PROSITE-ProRule" id="PRU00339"/>
    </source>
</evidence>
<dbReference type="EMBL" id="JAFIQS010000004">
    <property type="protein sequence ID" value="KAG5169886.1"/>
    <property type="molecule type" value="Genomic_DNA"/>
</dbReference>
<evidence type="ECO:0000259" key="3">
    <source>
        <dbReference type="Pfam" id="PF00931"/>
    </source>
</evidence>
<dbReference type="PANTHER" id="PTHR47691">
    <property type="entry name" value="REGULATOR-RELATED"/>
    <property type="match status" value="1"/>
</dbReference>
<dbReference type="InterPro" id="IPR002182">
    <property type="entry name" value="NB-ARC"/>
</dbReference>
<reference evidence="4" key="1">
    <citation type="submission" date="2021-02" db="EMBL/GenBank/DDBJ databases">
        <title>Psilocybe cubensis genome.</title>
        <authorList>
            <person name="Mckernan K.J."/>
            <person name="Crawford S."/>
            <person name="Trippe A."/>
            <person name="Kane L.T."/>
            <person name="Mclaughlin S."/>
        </authorList>
    </citation>
    <scope>NUCLEOTIDE SEQUENCE [LARGE SCALE GENOMIC DNA]</scope>
    <source>
        <strain evidence="4">MGC-MH-2018</strain>
    </source>
</reference>
<dbReference type="OrthoDB" id="3254135at2759"/>
<evidence type="ECO:0000256" key="2">
    <source>
        <dbReference type="SAM" id="Phobius"/>
    </source>
</evidence>
<keyword evidence="2" id="KW-0472">Membrane</keyword>
<dbReference type="AlphaFoldDB" id="A0A8H7XY32"/>
<proteinExistence type="predicted"/>
<keyword evidence="1" id="KW-0802">TPR repeat</keyword>
<accession>A0A8H7XY32</accession>
<organism evidence="4">
    <name type="scientific">Psilocybe cubensis</name>
    <name type="common">Psychedelic mushroom</name>
    <name type="synonym">Stropharia cubensis</name>
    <dbReference type="NCBI Taxonomy" id="181762"/>
    <lineage>
        <taxon>Eukaryota</taxon>
        <taxon>Fungi</taxon>
        <taxon>Dikarya</taxon>
        <taxon>Basidiomycota</taxon>
        <taxon>Agaricomycotina</taxon>
        <taxon>Agaricomycetes</taxon>
        <taxon>Agaricomycetidae</taxon>
        <taxon>Agaricales</taxon>
        <taxon>Agaricineae</taxon>
        <taxon>Strophariaceae</taxon>
        <taxon>Psilocybe</taxon>
    </lineage>
</organism>
<dbReference type="GO" id="GO:0043531">
    <property type="term" value="F:ADP binding"/>
    <property type="evidence" value="ECO:0007669"/>
    <property type="project" value="InterPro"/>
</dbReference>
<evidence type="ECO:0000313" key="4">
    <source>
        <dbReference type="EMBL" id="KAG5169886.1"/>
    </source>
</evidence>
<feature type="transmembrane region" description="Helical" evidence="2">
    <location>
        <begin position="844"/>
        <end position="864"/>
    </location>
</feature>
<dbReference type="InterPro" id="IPR027417">
    <property type="entry name" value="P-loop_NTPase"/>
</dbReference>
<name>A0A8H7XY32_PSICU</name>
<dbReference type="InterPro" id="IPR011990">
    <property type="entry name" value="TPR-like_helical_dom_sf"/>
</dbReference>
<protein>
    <recommendedName>
        <fullName evidence="3">NB-ARC domain-containing protein</fullName>
    </recommendedName>
</protein>
<comment type="caution">
    <text evidence="4">The sequence shown here is derived from an EMBL/GenBank/DDBJ whole genome shotgun (WGS) entry which is preliminary data.</text>
</comment>
<dbReference type="InterPro" id="IPR019734">
    <property type="entry name" value="TPR_rpt"/>
</dbReference>
<gene>
    <name evidence="4" type="ORF">JR316_004267</name>
</gene>
<dbReference type="Gene3D" id="3.40.50.300">
    <property type="entry name" value="P-loop containing nucleotide triphosphate hydrolases"/>
    <property type="match status" value="1"/>
</dbReference>
<dbReference type="SMART" id="SM00028">
    <property type="entry name" value="TPR"/>
    <property type="match status" value="5"/>
</dbReference>
<dbReference type="PROSITE" id="PS50005">
    <property type="entry name" value="TPR"/>
    <property type="match status" value="1"/>
</dbReference>